<feature type="compositionally biased region" description="Basic and acidic residues" evidence="1">
    <location>
        <begin position="10"/>
        <end position="28"/>
    </location>
</feature>
<feature type="compositionally biased region" description="Basic residues" evidence="1">
    <location>
        <begin position="53"/>
        <end position="62"/>
    </location>
</feature>
<evidence type="ECO:0000313" key="2">
    <source>
        <dbReference type="EMBL" id="KAH8101944.1"/>
    </source>
</evidence>
<reference evidence="2" key="1">
    <citation type="journal article" date="2021" name="New Phytol.">
        <title>Evolutionary innovations through gain and loss of genes in the ectomycorrhizal Boletales.</title>
        <authorList>
            <person name="Wu G."/>
            <person name="Miyauchi S."/>
            <person name="Morin E."/>
            <person name="Kuo A."/>
            <person name="Drula E."/>
            <person name="Varga T."/>
            <person name="Kohler A."/>
            <person name="Feng B."/>
            <person name="Cao Y."/>
            <person name="Lipzen A."/>
            <person name="Daum C."/>
            <person name="Hundley H."/>
            <person name="Pangilinan J."/>
            <person name="Johnson J."/>
            <person name="Barry K."/>
            <person name="LaButti K."/>
            <person name="Ng V."/>
            <person name="Ahrendt S."/>
            <person name="Min B."/>
            <person name="Choi I.G."/>
            <person name="Park H."/>
            <person name="Plett J.M."/>
            <person name="Magnuson J."/>
            <person name="Spatafora J.W."/>
            <person name="Nagy L.G."/>
            <person name="Henrissat B."/>
            <person name="Grigoriev I.V."/>
            <person name="Yang Z.L."/>
            <person name="Xu J."/>
            <person name="Martin F.M."/>
        </authorList>
    </citation>
    <scope>NUCLEOTIDE SEQUENCE</scope>
    <source>
        <strain evidence="2">KKN 215</strain>
    </source>
</reference>
<dbReference type="EMBL" id="JAEVFJ010000011">
    <property type="protein sequence ID" value="KAH8101944.1"/>
    <property type="molecule type" value="Genomic_DNA"/>
</dbReference>
<feature type="region of interest" description="Disordered" evidence="1">
    <location>
        <begin position="319"/>
        <end position="344"/>
    </location>
</feature>
<comment type="caution">
    <text evidence="2">The sequence shown here is derived from an EMBL/GenBank/DDBJ whole genome shotgun (WGS) entry which is preliminary data.</text>
</comment>
<feature type="region of interest" description="Disordered" evidence="1">
    <location>
        <begin position="1"/>
        <end position="143"/>
    </location>
</feature>
<evidence type="ECO:0000313" key="3">
    <source>
        <dbReference type="Proteomes" id="UP000813824"/>
    </source>
</evidence>
<sequence>MSKRLATQRESFDSEVEHDVLNDPDHIPSSDPSSEELSVKTQRKSKARGDAKQKKKPKKKPKIASGKSRTKQQEATKDGSPQVAEESDGDAAVEGEEDRPSKKVSMARLLSQYPVIPPNPTAAPPPLRSEPPRQPHSKGRARTDEARWAQSLQQKVFSLKKLHARIPTYVVPETLEGMKAAVNLNTKANRAEWEKQCDQLANTPITPFSTKYVDSTGRVVGVYLGVSPVPDNTESKQRSSNDPGSSKQTKSKGKGVETSSISESANPARPLSEQHQGRTIDDYHRGIAENKKYFRDGLSDELVLLNHYATQAFAADVHPHVHKSDPRHNPVAVTQASHDSPPPPIDKTDADTFREGVAQDPEGVNLDLLTSTHTDTDGNLVRERAGVFHLVQGWPMAGHAHAAGGPNLVLSSDLHKGSKGLASAAHYYMLTREVAEVISKMFEEFFPKEYRKYKRVFDAGIWIMEDPGPWLGRAIVFKLQLYAHMDPSEAGPTVSFPTGFFEGGYMEVPKFQSRFLYQPGDVFISYTGVIAHRVAPWVATPVSAEAAKFGVTPGRIGTVYMENQVSFQVLKDKPAGWGRKTSYGLHAPAEKDAKKMQKAQVELDEMSDVRSISIVLVFIAEFARGGRNPRRVVVEPFCRTDYEIINRTNAIYDNQTSPSTFNDQRLVWASTWAPTDVHEKPYAFTDIYDAREHIANNTTMAHVDVDHLMSKTFKQQFDRRE</sequence>
<dbReference type="Gene3D" id="3.60.130.30">
    <property type="match status" value="1"/>
</dbReference>
<protein>
    <submittedName>
        <fullName evidence="2">Uncharacterized protein</fullName>
    </submittedName>
</protein>
<dbReference type="AlphaFoldDB" id="A0A8K0URR6"/>
<dbReference type="OrthoDB" id="2658103at2759"/>
<feature type="region of interest" description="Disordered" evidence="1">
    <location>
        <begin position="227"/>
        <end position="279"/>
    </location>
</feature>
<keyword evidence="3" id="KW-1185">Reference proteome</keyword>
<feature type="compositionally biased region" description="Basic and acidic residues" evidence="1">
    <location>
        <begin position="319"/>
        <end position="328"/>
    </location>
</feature>
<gene>
    <name evidence="2" type="ORF">BXZ70DRAFT_1018342</name>
</gene>
<name>A0A8K0URR6_9AGAR</name>
<feature type="compositionally biased region" description="Acidic residues" evidence="1">
    <location>
        <begin position="85"/>
        <end position="97"/>
    </location>
</feature>
<organism evidence="2 3">
    <name type="scientific">Cristinia sonorae</name>
    <dbReference type="NCBI Taxonomy" id="1940300"/>
    <lineage>
        <taxon>Eukaryota</taxon>
        <taxon>Fungi</taxon>
        <taxon>Dikarya</taxon>
        <taxon>Basidiomycota</taxon>
        <taxon>Agaricomycotina</taxon>
        <taxon>Agaricomycetes</taxon>
        <taxon>Agaricomycetidae</taxon>
        <taxon>Agaricales</taxon>
        <taxon>Pleurotineae</taxon>
        <taxon>Stephanosporaceae</taxon>
        <taxon>Cristinia</taxon>
    </lineage>
</organism>
<proteinExistence type="predicted"/>
<accession>A0A8K0URR6</accession>
<dbReference type="Proteomes" id="UP000813824">
    <property type="component" value="Unassembled WGS sequence"/>
</dbReference>
<feature type="compositionally biased region" description="Pro residues" evidence="1">
    <location>
        <begin position="115"/>
        <end position="134"/>
    </location>
</feature>
<evidence type="ECO:0000256" key="1">
    <source>
        <dbReference type="SAM" id="MobiDB-lite"/>
    </source>
</evidence>